<protein>
    <submittedName>
        <fullName evidence="1">Uncharacterized protein</fullName>
    </submittedName>
</protein>
<accession>C5CJL0</accession>
<sequence length="271" mass="29560">MNDIIEMPRGGMVSAASTNPAAVVLSHAKTVQEVMKSVMKSNVHYGTIPGAGDKPTLLKSGAEVLCMTFRIADKYQVTDLSAAGSIRYRVTCIAEHQTTGEVLGSGLGECSTDEEKYRWRKAVCKEEFEATAPDMRRVKYGRKQGGHYTVEQVRTEPADLANTVLKMACKRAKIAMVLNVTAASDMFSQDLEDLDAELVRHLAEDERDGQMQLVRDEWAAKAAAAPNEADLRKVMQEGVKVFQAARDKDGYSAFAKAVQARGAVLKEAVNA</sequence>
<dbReference type="OrthoDB" id="6154571at2"/>
<name>C5CJL0_VARPS</name>
<dbReference type="EMBL" id="CP001635">
    <property type="protein sequence ID" value="ACS19063.1"/>
    <property type="molecule type" value="Genomic_DNA"/>
</dbReference>
<dbReference type="KEGG" id="vap:Vapar_2437"/>
<proteinExistence type="predicted"/>
<dbReference type="AlphaFoldDB" id="C5CJL0"/>
<reference evidence="1" key="1">
    <citation type="submission" date="2009-06" db="EMBL/GenBank/DDBJ databases">
        <title>Complete sequence of chromosome 1 of Variovorax paradoxus S110.</title>
        <authorList>
            <consortium name="US DOE Joint Genome Institute"/>
            <person name="Lucas S."/>
            <person name="Copeland A."/>
            <person name="Lapidus A."/>
            <person name="Glavina del Rio T."/>
            <person name="Tice H."/>
            <person name="Bruce D."/>
            <person name="Goodwin L."/>
            <person name="Pitluck S."/>
            <person name="Chertkov O."/>
            <person name="Brettin T."/>
            <person name="Detter J.C."/>
            <person name="Han C."/>
            <person name="Larimer F."/>
            <person name="Land M."/>
            <person name="Hauser L."/>
            <person name="Kyrpides N."/>
            <person name="Ovchinnikova G."/>
            <person name="Orwin P."/>
            <person name="Leadbetter J.R."/>
            <person name="Spain J.C."/>
            <person name="Han J.I."/>
        </authorList>
    </citation>
    <scope>NUCLEOTIDE SEQUENCE</scope>
    <source>
        <strain evidence="1">S110</strain>
    </source>
</reference>
<dbReference type="STRING" id="543728.Vapar_2437"/>
<organism evidence="1">
    <name type="scientific">Variovorax paradoxus (strain S110)</name>
    <dbReference type="NCBI Taxonomy" id="543728"/>
    <lineage>
        <taxon>Bacteria</taxon>
        <taxon>Pseudomonadati</taxon>
        <taxon>Pseudomonadota</taxon>
        <taxon>Betaproteobacteria</taxon>
        <taxon>Burkholderiales</taxon>
        <taxon>Comamonadaceae</taxon>
        <taxon>Variovorax</taxon>
    </lineage>
</organism>
<dbReference type="HOGENOM" id="CLU_085007_0_0_4"/>
<evidence type="ECO:0000313" key="1">
    <source>
        <dbReference type="EMBL" id="ACS19063.1"/>
    </source>
</evidence>
<gene>
    <name evidence="1" type="ordered locus">Vapar_2437</name>
</gene>
<dbReference type="eggNOG" id="ENOG502Z9J6">
    <property type="taxonomic scope" value="Bacteria"/>
</dbReference>